<evidence type="ECO:0000256" key="1">
    <source>
        <dbReference type="ARBA" id="ARBA00004141"/>
    </source>
</evidence>
<dbReference type="Pfam" id="PF01284">
    <property type="entry name" value="MARVEL"/>
    <property type="match status" value="1"/>
</dbReference>
<organism evidence="10">
    <name type="scientific">Diabrotica virgifera virgifera</name>
    <name type="common">western corn rootworm</name>
    <dbReference type="NCBI Taxonomy" id="50390"/>
    <lineage>
        <taxon>Eukaryota</taxon>
        <taxon>Metazoa</taxon>
        <taxon>Ecdysozoa</taxon>
        <taxon>Arthropoda</taxon>
        <taxon>Hexapoda</taxon>
        <taxon>Insecta</taxon>
        <taxon>Pterygota</taxon>
        <taxon>Neoptera</taxon>
        <taxon>Endopterygota</taxon>
        <taxon>Coleoptera</taxon>
        <taxon>Polyphaga</taxon>
        <taxon>Cucujiformia</taxon>
        <taxon>Chrysomeloidea</taxon>
        <taxon>Chrysomelidae</taxon>
        <taxon>Galerucinae</taxon>
        <taxon>Diabroticina</taxon>
        <taxon>Diabroticites</taxon>
        <taxon>Diabrotica</taxon>
    </lineage>
</organism>
<evidence type="ECO:0000256" key="4">
    <source>
        <dbReference type="ARBA" id="ARBA00023136"/>
    </source>
</evidence>
<dbReference type="EnsemblMetazoa" id="XM_050655777.1">
    <property type="protein sequence ID" value="XP_050511734.1"/>
    <property type="gene ID" value="LOC126887881"/>
</dbReference>
<dbReference type="PANTHER" id="PTHR22776">
    <property type="entry name" value="MARVEL-CONTAINING POTENTIAL LIPID RAFT-ASSOCIATED PROTEIN"/>
    <property type="match status" value="1"/>
</dbReference>
<accession>A0A6P7GCM3</accession>
<gene>
    <name evidence="10" type="primary">LOC114335943</name>
</gene>
<protein>
    <submittedName>
        <fullName evidence="10">CKLF-like MARVEL transmembrane domain-containing protein 4</fullName>
    </submittedName>
</protein>
<keyword evidence="2 5" id="KW-0812">Transmembrane</keyword>
<sequence>MADPGFPGKTATTTTVHTNSTTTVQTNVRFDPFYIRTIPGILKCVQVTLNLIGFICIECSGWLATHSRGAFFNFVAMTGFWFTGILLAFYLFHLIEKFHRVPWLKIEFIFCAVWTGLYLIAASLAISFHQEAYIAAGFFGFCGMVAYGIDGFFKFKAIKSGQLAQGERVVSRQTTTVTSPAY</sequence>
<evidence type="ECO:0000256" key="2">
    <source>
        <dbReference type="ARBA" id="ARBA00022692"/>
    </source>
</evidence>
<keyword evidence="9" id="KW-1185">Reference proteome</keyword>
<dbReference type="RefSeq" id="XP_028142035.1">
    <property type="nucleotide sequence ID" value="XM_028286234.1"/>
</dbReference>
<dbReference type="GO" id="GO:0016020">
    <property type="term" value="C:membrane"/>
    <property type="evidence" value="ECO:0007669"/>
    <property type="project" value="UniProtKB-SubCell"/>
</dbReference>
<feature type="transmembrane region" description="Helical" evidence="6">
    <location>
        <begin position="132"/>
        <end position="153"/>
    </location>
</feature>
<evidence type="ECO:0000313" key="9">
    <source>
        <dbReference type="Proteomes" id="UP001652700"/>
    </source>
</evidence>
<comment type="subcellular location">
    <subcellularLocation>
        <location evidence="1">Membrane</location>
        <topology evidence="1">Multi-pass membrane protein</topology>
    </subcellularLocation>
</comment>
<feature type="domain" description="MARVEL" evidence="7">
    <location>
        <begin position="34"/>
        <end position="159"/>
    </location>
</feature>
<name>A0A6P7GCM3_DIAVI</name>
<evidence type="ECO:0000256" key="5">
    <source>
        <dbReference type="PROSITE-ProRule" id="PRU00581"/>
    </source>
</evidence>
<evidence type="ECO:0000313" key="10">
    <source>
        <dbReference type="RefSeq" id="XP_028142035.1"/>
    </source>
</evidence>
<evidence type="ECO:0000313" key="8">
    <source>
        <dbReference type="EnsemblMetazoa" id="XP_050511734.1"/>
    </source>
</evidence>
<dbReference type="PROSITE" id="PS51225">
    <property type="entry name" value="MARVEL"/>
    <property type="match status" value="1"/>
</dbReference>
<reference evidence="10" key="1">
    <citation type="submission" date="2025-04" db="UniProtKB">
        <authorList>
            <consortium name="RefSeq"/>
        </authorList>
    </citation>
    <scope>IDENTIFICATION</scope>
    <source>
        <tissue evidence="10">Whole insect</tissue>
    </source>
</reference>
<reference evidence="8" key="2">
    <citation type="submission" date="2025-05" db="UniProtKB">
        <authorList>
            <consortium name="EnsemblMetazoa"/>
        </authorList>
    </citation>
    <scope>IDENTIFICATION</scope>
</reference>
<dbReference type="InterPro" id="IPR008253">
    <property type="entry name" value="Marvel"/>
</dbReference>
<dbReference type="Proteomes" id="UP001652700">
    <property type="component" value="Unplaced"/>
</dbReference>
<evidence type="ECO:0000256" key="3">
    <source>
        <dbReference type="ARBA" id="ARBA00022989"/>
    </source>
</evidence>
<feature type="transmembrane region" description="Helical" evidence="6">
    <location>
        <begin position="104"/>
        <end position="126"/>
    </location>
</feature>
<dbReference type="PANTHER" id="PTHR22776:SF49">
    <property type="entry name" value="MARVEL DOMAIN-CONTAINING PROTEIN"/>
    <property type="match status" value="1"/>
</dbReference>
<evidence type="ECO:0000256" key="6">
    <source>
        <dbReference type="SAM" id="Phobius"/>
    </source>
</evidence>
<dbReference type="OrthoDB" id="10028364at2759"/>
<feature type="transmembrane region" description="Helical" evidence="6">
    <location>
        <begin position="70"/>
        <end position="92"/>
    </location>
</feature>
<evidence type="ECO:0000259" key="7">
    <source>
        <dbReference type="PROSITE" id="PS51225"/>
    </source>
</evidence>
<keyword evidence="3 6" id="KW-1133">Transmembrane helix</keyword>
<keyword evidence="4 5" id="KW-0472">Membrane</keyword>
<dbReference type="InterPro" id="IPR050578">
    <property type="entry name" value="MARVEL-CKLF_proteins"/>
</dbReference>
<dbReference type="InParanoid" id="A0A6P7GCM3"/>
<proteinExistence type="predicted"/>
<dbReference type="AlphaFoldDB" id="A0A6P7GCM3"/>